<accession>A0ABV0JNQ2</accession>
<comment type="caution">
    <text evidence="1">The sequence shown here is derived from an EMBL/GenBank/DDBJ whole genome shotgun (WGS) entry which is preliminary data.</text>
</comment>
<dbReference type="InterPro" id="IPR022453">
    <property type="entry name" value="Znf_MqsA-type"/>
</dbReference>
<sequence>MNAIASVIQSRVRSRLKLLKCNQVTRREKYQMVCDICGQEGVTIRRITRTYGKGKDLLLIENIPGVSYPPCGESYFTAETLHEIE</sequence>
<reference evidence="1 2" key="1">
    <citation type="submission" date="2022-04" db="EMBL/GenBank/DDBJ databases">
        <title>Positive selection, recombination, and allopatry shape intraspecific diversity of widespread and dominant cyanobacteria.</title>
        <authorList>
            <person name="Wei J."/>
            <person name="Shu W."/>
            <person name="Hu C."/>
        </authorList>
    </citation>
    <scope>NUCLEOTIDE SEQUENCE [LARGE SCALE GENOMIC DNA]</scope>
    <source>
        <strain evidence="1 2">GB2-A5</strain>
    </source>
</reference>
<gene>
    <name evidence="1" type="ORF">NDI37_11770</name>
</gene>
<dbReference type="NCBIfam" id="TIGR03831">
    <property type="entry name" value="YgiT_finger"/>
    <property type="match status" value="1"/>
</dbReference>
<name>A0ABV0JNQ2_9CYAN</name>
<dbReference type="RefSeq" id="WP_199295410.1">
    <property type="nucleotide sequence ID" value="NZ_JAMPKK010000022.1"/>
</dbReference>
<protein>
    <submittedName>
        <fullName evidence="1">YgiT-type zinc finger protein</fullName>
    </submittedName>
</protein>
<keyword evidence="2" id="KW-1185">Reference proteome</keyword>
<dbReference type="Gene3D" id="3.10.20.860">
    <property type="match status" value="1"/>
</dbReference>
<organism evidence="1 2">
    <name type="scientific">Funiculus sociatus GB2-A5</name>
    <dbReference type="NCBI Taxonomy" id="2933946"/>
    <lineage>
        <taxon>Bacteria</taxon>
        <taxon>Bacillati</taxon>
        <taxon>Cyanobacteriota</taxon>
        <taxon>Cyanophyceae</taxon>
        <taxon>Coleofasciculales</taxon>
        <taxon>Coleofasciculaceae</taxon>
        <taxon>Funiculus</taxon>
    </lineage>
</organism>
<dbReference type="Proteomes" id="UP001442494">
    <property type="component" value="Unassembled WGS sequence"/>
</dbReference>
<proteinExistence type="predicted"/>
<dbReference type="EMBL" id="JAMPKK010000022">
    <property type="protein sequence ID" value="MEP0865143.1"/>
    <property type="molecule type" value="Genomic_DNA"/>
</dbReference>
<evidence type="ECO:0000313" key="1">
    <source>
        <dbReference type="EMBL" id="MEP0865143.1"/>
    </source>
</evidence>
<evidence type="ECO:0000313" key="2">
    <source>
        <dbReference type="Proteomes" id="UP001442494"/>
    </source>
</evidence>